<gene>
    <name evidence="3" type="ORF">S01H4_42812</name>
</gene>
<dbReference type="PRINTS" id="PR00081">
    <property type="entry name" value="GDHRDH"/>
</dbReference>
<evidence type="ECO:0000313" key="3">
    <source>
        <dbReference type="EMBL" id="GAG93862.1"/>
    </source>
</evidence>
<dbReference type="PANTHER" id="PTHR43391:SF26">
    <property type="entry name" value="BLL7251 PROTEIN"/>
    <property type="match status" value="1"/>
</dbReference>
<sequence length="246" mass="26268">MIKDFKGKVAVITGAGSGIGRSLAHAFAKRGMKIVIADLIEDKLNSVSQELEKMGAEVLPMVIDVSNRDNINELANTTFERFGKANILCNNAGVVSGSHMQLLTLEDWDFVLGINLFGVIYGTKAFLDGMIESGEPCHIVNTASAAGLVPADNGPYSVSKFGVVALSELLLVQNYNTNIGVSVLCPGFVDTDIINNTEIIAQARSGLFQPAPEMVEASKIQLENTTRLLKLGMSPDTVAEKVIKAI</sequence>
<comment type="caution">
    <text evidence="3">The sequence shown here is derived from an EMBL/GenBank/DDBJ whole genome shotgun (WGS) entry which is preliminary data.</text>
</comment>
<dbReference type="PANTHER" id="PTHR43391">
    <property type="entry name" value="RETINOL DEHYDROGENASE-RELATED"/>
    <property type="match status" value="1"/>
</dbReference>
<evidence type="ECO:0000256" key="2">
    <source>
        <dbReference type="ARBA" id="ARBA00023002"/>
    </source>
</evidence>
<dbReference type="AlphaFoldDB" id="X1CLH7"/>
<feature type="non-terminal residue" evidence="3">
    <location>
        <position position="246"/>
    </location>
</feature>
<proteinExistence type="inferred from homology"/>
<protein>
    <submittedName>
        <fullName evidence="3">Uncharacterized protein</fullName>
    </submittedName>
</protein>
<dbReference type="FunFam" id="3.40.50.720:FF:000084">
    <property type="entry name" value="Short-chain dehydrogenase reductase"/>
    <property type="match status" value="1"/>
</dbReference>
<dbReference type="InterPro" id="IPR036291">
    <property type="entry name" value="NAD(P)-bd_dom_sf"/>
</dbReference>
<dbReference type="Gene3D" id="3.40.50.720">
    <property type="entry name" value="NAD(P)-binding Rossmann-like Domain"/>
    <property type="match status" value="1"/>
</dbReference>
<evidence type="ECO:0000256" key="1">
    <source>
        <dbReference type="ARBA" id="ARBA00006484"/>
    </source>
</evidence>
<dbReference type="InterPro" id="IPR002347">
    <property type="entry name" value="SDR_fam"/>
</dbReference>
<keyword evidence="2" id="KW-0560">Oxidoreductase</keyword>
<dbReference type="GO" id="GO:0016491">
    <property type="term" value="F:oxidoreductase activity"/>
    <property type="evidence" value="ECO:0007669"/>
    <property type="project" value="UniProtKB-KW"/>
</dbReference>
<organism evidence="3">
    <name type="scientific">marine sediment metagenome</name>
    <dbReference type="NCBI Taxonomy" id="412755"/>
    <lineage>
        <taxon>unclassified sequences</taxon>
        <taxon>metagenomes</taxon>
        <taxon>ecological metagenomes</taxon>
    </lineage>
</organism>
<comment type="similarity">
    <text evidence="1">Belongs to the short-chain dehydrogenases/reductases (SDR) family.</text>
</comment>
<dbReference type="Pfam" id="PF00106">
    <property type="entry name" value="adh_short"/>
    <property type="match status" value="1"/>
</dbReference>
<dbReference type="CDD" id="cd05233">
    <property type="entry name" value="SDR_c"/>
    <property type="match status" value="1"/>
</dbReference>
<name>X1CLH7_9ZZZZ</name>
<dbReference type="EMBL" id="BART01023549">
    <property type="protein sequence ID" value="GAG93862.1"/>
    <property type="molecule type" value="Genomic_DNA"/>
</dbReference>
<accession>X1CLH7</accession>
<reference evidence="3" key="1">
    <citation type="journal article" date="2014" name="Front. Microbiol.">
        <title>High frequency of phylogenetically diverse reductive dehalogenase-homologous genes in deep subseafloor sedimentary metagenomes.</title>
        <authorList>
            <person name="Kawai M."/>
            <person name="Futagami T."/>
            <person name="Toyoda A."/>
            <person name="Takaki Y."/>
            <person name="Nishi S."/>
            <person name="Hori S."/>
            <person name="Arai W."/>
            <person name="Tsubouchi T."/>
            <person name="Morono Y."/>
            <person name="Uchiyama I."/>
            <person name="Ito T."/>
            <person name="Fujiyama A."/>
            <person name="Inagaki F."/>
            <person name="Takami H."/>
        </authorList>
    </citation>
    <scope>NUCLEOTIDE SEQUENCE</scope>
    <source>
        <strain evidence="3">Expedition CK06-06</strain>
    </source>
</reference>
<dbReference type="SUPFAM" id="SSF51735">
    <property type="entry name" value="NAD(P)-binding Rossmann-fold domains"/>
    <property type="match status" value="1"/>
</dbReference>